<dbReference type="InterPro" id="IPR029063">
    <property type="entry name" value="SAM-dependent_MTases_sf"/>
</dbReference>
<evidence type="ECO:0000313" key="5">
    <source>
        <dbReference type="EMBL" id="KAF3959833.1"/>
    </source>
</evidence>
<evidence type="ECO:0000313" key="6">
    <source>
        <dbReference type="Proteomes" id="UP000737018"/>
    </source>
</evidence>
<dbReference type="InterPro" id="IPR005299">
    <property type="entry name" value="MeTrfase_7"/>
</dbReference>
<dbReference type="PANTHER" id="PTHR31009">
    <property type="entry name" value="S-ADENOSYL-L-METHIONINE:CARBOXYL METHYLTRANSFERASE FAMILY PROTEIN"/>
    <property type="match status" value="1"/>
</dbReference>
<dbReference type="Pfam" id="PF03492">
    <property type="entry name" value="Methyltransf_7"/>
    <property type="match status" value="1"/>
</dbReference>
<name>A0A8J4VG24_9ROSI</name>
<dbReference type="AlphaFoldDB" id="A0A8J4VG24"/>
<dbReference type="OrthoDB" id="1523883at2759"/>
<keyword evidence="4" id="KW-0460">Magnesium</keyword>
<evidence type="ECO:0000256" key="3">
    <source>
        <dbReference type="ARBA" id="ARBA00022723"/>
    </source>
</evidence>
<keyword evidence="3" id="KW-0479">Metal-binding</keyword>
<protein>
    <submittedName>
        <fullName evidence="5">Uncharacterized protein</fullName>
    </submittedName>
</protein>
<organism evidence="5 6">
    <name type="scientific">Castanea mollissima</name>
    <name type="common">Chinese chestnut</name>
    <dbReference type="NCBI Taxonomy" id="60419"/>
    <lineage>
        <taxon>Eukaryota</taxon>
        <taxon>Viridiplantae</taxon>
        <taxon>Streptophyta</taxon>
        <taxon>Embryophyta</taxon>
        <taxon>Tracheophyta</taxon>
        <taxon>Spermatophyta</taxon>
        <taxon>Magnoliopsida</taxon>
        <taxon>eudicotyledons</taxon>
        <taxon>Gunneridae</taxon>
        <taxon>Pentapetalae</taxon>
        <taxon>rosids</taxon>
        <taxon>fabids</taxon>
        <taxon>Fagales</taxon>
        <taxon>Fagaceae</taxon>
        <taxon>Castanea</taxon>
    </lineage>
</organism>
<dbReference type="GO" id="GO:0046872">
    <property type="term" value="F:metal ion binding"/>
    <property type="evidence" value="ECO:0007669"/>
    <property type="project" value="UniProtKB-KW"/>
</dbReference>
<dbReference type="EMBL" id="JRKL02002236">
    <property type="protein sequence ID" value="KAF3959833.1"/>
    <property type="molecule type" value="Genomic_DNA"/>
</dbReference>
<evidence type="ECO:0000256" key="4">
    <source>
        <dbReference type="ARBA" id="ARBA00022842"/>
    </source>
</evidence>
<reference evidence="5" key="1">
    <citation type="submission" date="2020-03" db="EMBL/GenBank/DDBJ databases">
        <title>Castanea mollissima Vanexum genome sequencing.</title>
        <authorList>
            <person name="Staton M."/>
        </authorList>
    </citation>
    <scope>NUCLEOTIDE SEQUENCE</scope>
    <source>
        <tissue evidence="5">Leaf</tissue>
    </source>
</reference>
<dbReference type="Proteomes" id="UP000737018">
    <property type="component" value="Unassembled WGS sequence"/>
</dbReference>
<accession>A0A8J4VG24</accession>
<dbReference type="GO" id="GO:0032259">
    <property type="term" value="P:methylation"/>
    <property type="evidence" value="ECO:0007669"/>
    <property type="project" value="UniProtKB-KW"/>
</dbReference>
<keyword evidence="2" id="KW-0808">Transferase</keyword>
<gene>
    <name evidence="5" type="ORF">CMV_015386</name>
</gene>
<dbReference type="SUPFAM" id="SSF53335">
    <property type="entry name" value="S-adenosyl-L-methionine-dependent methyltransferases"/>
    <property type="match status" value="1"/>
</dbReference>
<comment type="caution">
    <text evidence="5">The sequence shown here is derived from an EMBL/GenBank/DDBJ whole genome shotgun (WGS) entry which is preliminary data.</text>
</comment>
<keyword evidence="1" id="KW-0489">Methyltransferase</keyword>
<dbReference type="Gene3D" id="3.40.50.150">
    <property type="entry name" value="Vaccinia Virus protein VP39"/>
    <property type="match status" value="1"/>
</dbReference>
<dbReference type="Gene3D" id="1.10.1200.270">
    <property type="entry name" value="Methyltransferase, alpha-helical capping domain"/>
    <property type="match status" value="1"/>
</dbReference>
<dbReference type="InterPro" id="IPR042086">
    <property type="entry name" value="MeTrfase_capping"/>
</dbReference>
<dbReference type="GO" id="GO:0008168">
    <property type="term" value="F:methyltransferase activity"/>
    <property type="evidence" value="ECO:0007669"/>
    <property type="project" value="UniProtKB-KW"/>
</dbReference>
<keyword evidence="6" id="KW-1185">Reference proteome</keyword>
<evidence type="ECO:0000256" key="1">
    <source>
        <dbReference type="ARBA" id="ARBA00022603"/>
    </source>
</evidence>
<evidence type="ECO:0000256" key="2">
    <source>
        <dbReference type="ARBA" id="ARBA00022679"/>
    </source>
</evidence>
<sequence length="388" mass="43700">MTQSQHNLTESLIHTREKKEMEVVQVLHMNGGKGETSYANNSLVQQKVISLTRPITEEAITNLYCRTLPRSLAIADLGCSSGPNTLFVVSELIKVVEKLRKKLGHESLEYQVFLNDLPGNDFNTIFKSLPSFQKQMSCQMGPGAGPCLFSGTPGSFYGRLFPSNSLHFVHSSYSLQWLSQVPKGLDNNKGNIYMASTSPPSILRAYYEQFQRDFSLFLKCRAEELIVGGGMVLTFLGRRSEDPSSKECCYIWELLAMALNDMVSEGLIEEDKMDSFNIPQYTPSPSEVKSEVLKGGYFSIDRLEVSTVKWNDYDSEFNPSIAFSDDGYCVANCMRAVAEPLLINQFGDTIIDEVFRRYRKIIADHISKEKTQFINVTISMKKSGHFII</sequence>
<proteinExistence type="predicted"/>